<sequence length="90" mass="9888">MRPPESVRRDRDDLTYPVRVRFRVPSHDPGPMLERVQSWLRAELGARAVAHLVTGGDGPVLEAHFLDLGEAAQFQDAFPALELSAAQLGG</sequence>
<proteinExistence type="predicted"/>
<reference evidence="2" key="1">
    <citation type="journal article" date="2019" name="Int. J. Syst. Evol. Microbiol.">
        <title>The Global Catalogue of Microorganisms (GCM) 10K type strain sequencing project: providing services to taxonomists for standard genome sequencing and annotation.</title>
        <authorList>
            <consortium name="The Broad Institute Genomics Platform"/>
            <consortium name="The Broad Institute Genome Sequencing Center for Infectious Disease"/>
            <person name="Wu L."/>
            <person name="Ma J."/>
        </authorList>
    </citation>
    <scope>NUCLEOTIDE SEQUENCE [LARGE SCALE GENOMIC DNA]</scope>
    <source>
        <strain evidence="2">KACC 11588</strain>
    </source>
</reference>
<organism evidence="1 2">
    <name type="scientific">Rubellimicrobium aerolatum</name>
    <dbReference type="NCBI Taxonomy" id="490979"/>
    <lineage>
        <taxon>Bacteria</taxon>
        <taxon>Pseudomonadati</taxon>
        <taxon>Pseudomonadota</taxon>
        <taxon>Alphaproteobacteria</taxon>
        <taxon>Rhodobacterales</taxon>
        <taxon>Roseobacteraceae</taxon>
        <taxon>Rubellimicrobium</taxon>
    </lineage>
</organism>
<dbReference type="EMBL" id="JBHSNA010000027">
    <property type="protein sequence ID" value="MFC5568138.1"/>
    <property type="molecule type" value="Genomic_DNA"/>
</dbReference>
<gene>
    <name evidence="1" type="ORF">ACFPOC_17145</name>
</gene>
<dbReference type="Proteomes" id="UP001596056">
    <property type="component" value="Unassembled WGS sequence"/>
</dbReference>
<evidence type="ECO:0000313" key="2">
    <source>
        <dbReference type="Proteomes" id="UP001596056"/>
    </source>
</evidence>
<protein>
    <submittedName>
        <fullName evidence="1">Uncharacterized protein</fullName>
    </submittedName>
</protein>
<evidence type="ECO:0000313" key="1">
    <source>
        <dbReference type="EMBL" id="MFC5568138.1"/>
    </source>
</evidence>
<comment type="caution">
    <text evidence="1">The sequence shown here is derived from an EMBL/GenBank/DDBJ whole genome shotgun (WGS) entry which is preliminary data.</text>
</comment>
<accession>A0ABW0SGI5</accession>
<name>A0ABW0SGI5_9RHOB</name>
<keyword evidence="2" id="KW-1185">Reference proteome</keyword>
<dbReference type="RefSeq" id="WP_209843090.1">
    <property type="nucleotide sequence ID" value="NZ_JAGGJP010000023.1"/>
</dbReference>